<dbReference type="AlphaFoldDB" id="A0AA36ITX1"/>
<comment type="caution">
    <text evidence="2">The sequence shown here is derived from an EMBL/GenBank/DDBJ whole genome shotgun (WGS) entry which is preliminary data.</text>
</comment>
<dbReference type="Pfam" id="PF01764">
    <property type="entry name" value="Lipase_3"/>
    <property type="match status" value="1"/>
</dbReference>
<dbReference type="InterPro" id="IPR051218">
    <property type="entry name" value="Sec_MonoDiacylglyc_Lipase"/>
</dbReference>
<dbReference type="PANTHER" id="PTHR45856:SF24">
    <property type="entry name" value="FUNGAL LIPASE-LIKE DOMAIN-CONTAINING PROTEIN"/>
    <property type="match status" value="1"/>
</dbReference>
<evidence type="ECO:0000313" key="2">
    <source>
        <dbReference type="EMBL" id="CAJ1392653.1"/>
    </source>
</evidence>
<reference evidence="2" key="1">
    <citation type="submission" date="2023-08" db="EMBL/GenBank/DDBJ databases">
        <authorList>
            <person name="Chen Y."/>
            <person name="Shah S."/>
            <person name="Dougan E. K."/>
            <person name="Thang M."/>
            <person name="Chan C."/>
        </authorList>
    </citation>
    <scope>NUCLEOTIDE SEQUENCE</scope>
</reference>
<dbReference type="Gene3D" id="3.40.50.1820">
    <property type="entry name" value="alpha/beta hydrolase"/>
    <property type="match status" value="1"/>
</dbReference>
<protein>
    <recommendedName>
        <fullName evidence="1">Fungal lipase-type domain-containing protein</fullName>
    </recommendedName>
</protein>
<dbReference type="EMBL" id="CAUJNA010002380">
    <property type="protein sequence ID" value="CAJ1392653.1"/>
    <property type="molecule type" value="Genomic_DNA"/>
</dbReference>
<dbReference type="InterPro" id="IPR029058">
    <property type="entry name" value="AB_hydrolase_fold"/>
</dbReference>
<dbReference type="SUPFAM" id="SSF53474">
    <property type="entry name" value="alpha/beta-Hydrolases"/>
    <property type="match status" value="1"/>
</dbReference>
<name>A0AA36ITX1_9DINO</name>
<dbReference type="InterPro" id="IPR002921">
    <property type="entry name" value="Fungal_lipase-type"/>
</dbReference>
<dbReference type="PANTHER" id="PTHR45856">
    <property type="entry name" value="ALPHA/BETA-HYDROLASES SUPERFAMILY PROTEIN"/>
    <property type="match status" value="1"/>
</dbReference>
<evidence type="ECO:0000313" key="3">
    <source>
        <dbReference type="Proteomes" id="UP001178507"/>
    </source>
</evidence>
<dbReference type="Proteomes" id="UP001178507">
    <property type="component" value="Unassembled WGS sequence"/>
</dbReference>
<keyword evidence="3" id="KW-1185">Reference proteome</keyword>
<dbReference type="GO" id="GO:0006629">
    <property type="term" value="P:lipid metabolic process"/>
    <property type="evidence" value="ECO:0007669"/>
    <property type="project" value="InterPro"/>
</dbReference>
<sequence length="349" mass="37886">MPKPAAVVISGCGHKELNGTYFQDGRDLNDFPIYKRKLLRPNVQAVLRNTDGTWEVVSAPSESAAPRRRVYAQDEGATTPDQVEGLWFEVQDQEEEEHRASSSMKIHVAPGEPKRRHSVSGGCQLLDVQWLLAEQMGSLTSEDTGCEPPSSESGSSSSSKVKEVSIVLAFRGTASVQNMLTDVRISLQPLAEESKTGPFGVSEGPPACFDLEKKVVQRLSTVTRNPFSPSARSAAEPLHLETGSAASSGAGESGFLWQLLSRCCSKLCFPFLPSDFDDDEDLGLEALDNVRVHQGFAQAYAAIRTDVLAILKARLQHWRDKGVTAKVYATGHSLGGSIAHLFARGCRED</sequence>
<proteinExistence type="predicted"/>
<evidence type="ECO:0000259" key="1">
    <source>
        <dbReference type="Pfam" id="PF01764"/>
    </source>
</evidence>
<gene>
    <name evidence="2" type="ORF">EVOR1521_LOCUS17699</name>
</gene>
<feature type="domain" description="Fungal lipase-type" evidence="1">
    <location>
        <begin position="280"/>
        <end position="343"/>
    </location>
</feature>
<accession>A0AA36ITX1</accession>
<organism evidence="2 3">
    <name type="scientific">Effrenium voratum</name>
    <dbReference type="NCBI Taxonomy" id="2562239"/>
    <lineage>
        <taxon>Eukaryota</taxon>
        <taxon>Sar</taxon>
        <taxon>Alveolata</taxon>
        <taxon>Dinophyceae</taxon>
        <taxon>Suessiales</taxon>
        <taxon>Symbiodiniaceae</taxon>
        <taxon>Effrenium</taxon>
    </lineage>
</organism>